<name>A0A0D0MNY4_VARPD</name>
<dbReference type="PANTHER" id="PTHR34406:SF2">
    <property type="entry name" value="PERIPLASMIC PROTEIN"/>
    <property type="match status" value="1"/>
</dbReference>
<gene>
    <name evidence="3" type="ORF">RT97_11635</name>
</gene>
<comment type="caution">
    <text evidence="3">The sequence shown here is derived from an EMBL/GenBank/DDBJ whole genome shotgun (WGS) entry which is preliminary data.</text>
</comment>
<dbReference type="Proteomes" id="UP000032067">
    <property type="component" value="Unassembled WGS sequence"/>
</dbReference>
<dbReference type="InterPro" id="IPR036761">
    <property type="entry name" value="TTHA0802/YceI-like_sf"/>
</dbReference>
<dbReference type="OrthoDB" id="9811006at2"/>
<organism evidence="3 4">
    <name type="scientific">Variovorax paradoxus</name>
    <dbReference type="NCBI Taxonomy" id="34073"/>
    <lineage>
        <taxon>Bacteria</taxon>
        <taxon>Pseudomonadati</taxon>
        <taxon>Pseudomonadota</taxon>
        <taxon>Betaproteobacteria</taxon>
        <taxon>Burkholderiales</taxon>
        <taxon>Comamonadaceae</taxon>
        <taxon>Variovorax</taxon>
    </lineage>
</organism>
<dbReference type="EMBL" id="JXQQ01000026">
    <property type="protein sequence ID" value="KIQ32704.1"/>
    <property type="molecule type" value="Genomic_DNA"/>
</dbReference>
<proteinExistence type="predicted"/>
<dbReference type="RefSeq" id="WP_042578940.1">
    <property type="nucleotide sequence ID" value="NZ_JXQQ01000026.1"/>
</dbReference>
<feature type="signal peptide" evidence="1">
    <location>
        <begin position="1"/>
        <end position="21"/>
    </location>
</feature>
<dbReference type="PANTHER" id="PTHR34406">
    <property type="entry name" value="PROTEIN YCEI"/>
    <property type="match status" value="1"/>
</dbReference>
<sequence>MATSKLLFSLCVLGAFASATAAPATYDIDPEHTYPSFEADHMGISVWRGRFNKTTGKVLLDKAGGTGTVDIAIDTASIDFGHPKVAEYVAGPEQLDAAKYPTITYKGKLGGFRNGAPTTLTGELTMHGVTKPVALKVNSFKCVAHPMLKRDYCGADASGSFKRDAFGLDYQPQWGFKPDVTLRIQVEAIKAE</sequence>
<feature type="domain" description="Lipid/polyisoprenoid-binding YceI-like" evidence="2">
    <location>
        <begin position="25"/>
        <end position="189"/>
    </location>
</feature>
<feature type="chain" id="PRO_5002228239" evidence="1">
    <location>
        <begin position="22"/>
        <end position="192"/>
    </location>
</feature>
<evidence type="ECO:0000256" key="1">
    <source>
        <dbReference type="SAM" id="SignalP"/>
    </source>
</evidence>
<dbReference type="SMART" id="SM00867">
    <property type="entry name" value="YceI"/>
    <property type="match status" value="1"/>
</dbReference>
<dbReference type="Gene3D" id="2.40.128.110">
    <property type="entry name" value="Lipid/polyisoprenoid-binding, YceI-like"/>
    <property type="match status" value="1"/>
</dbReference>
<protein>
    <submittedName>
        <fullName evidence="3">Polyisoprenoid-binding protein</fullName>
    </submittedName>
</protein>
<evidence type="ECO:0000313" key="3">
    <source>
        <dbReference type="EMBL" id="KIQ32704.1"/>
    </source>
</evidence>
<dbReference type="AlphaFoldDB" id="A0A0D0MNY4"/>
<accession>A0A0D0MNY4</accession>
<evidence type="ECO:0000259" key="2">
    <source>
        <dbReference type="SMART" id="SM00867"/>
    </source>
</evidence>
<dbReference type="InterPro" id="IPR007372">
    <property type="entry name" value="Lipid/polyisoprenoid-bd_YceI"/>
</dbReference>
<keyword evidence="1" id="KW-0732">Signal</keyword>
<dbReference type="SUPFAM" id="SSF101874">
    <property type="entry name" value="YceI-like"/>
    <property type="match status" value="1"/>
</dbReference>
<reference evidence="3 4" key="1">
    <citation type="submission" date="2014-12" db="EMBL/GenBank/DDBJ databases">
        <title>16Stimator: statistical estimation of ribosomal gene copy numbers from draft genome assemblies.</title>
        <authorList>
            <person name="Perisin M.A."/>
            <person name="Vetter M."/>
            <person name="Gilbert J.A."/>
            <person name="Bergelson J."/>
        </authorList>
    </citation>
    <scope>NUCLEOTIDE SEQUENCE [LARGE SCALE GENOMIC DNA]</scope>
    <source>
        <strain evidence="3 4">MEDvA23</strain>
    </source>
</reference>
<dbReference type="Pfam" id="PF04264">
    <property type="entry name" value="YceI"/>
    <property type="match status" value="1"/>
</dbReference>
<evidence type="ECO:0000313" key="4">
    <source>
        <dbReference type="Proteomes" id="UP000032067"/>
    </source>
</evidence>